<dbReference type="RefSeq" id="WP_138689663.1">
    <property type="nucleotide sequence ID" value="NZ_JBHSAZ010000026.1"/>
</dbReference>
<dbReference type="PANTHER" id="PTHR38009:SF1">
    <property type="entry name" value="CONSERVED HYPOTHETICAL PHAGE TAIL PROTEIN"/>
    <property type="match status" value="1"/>
</dbReference>
<keyword evidence="2" id="KW-1185">Reference proteome</keyword>
<evidence type="ECO:0000313" key="1">
    <source>
        <dbReference type="EMBL" id="TMR36248.1"/>
    </source>
</evidence>
<comment type="caution">
    <text evidence="1">The sequence shown here is derived from an EMBL/GenBank/DDBJ whole genome shotgun (WGS) entry which is preliminary data.</text>
</comment>
<dbReference type="PANTHER" id="PTHR38009">
    <property type="entry name" value="CONSERVED HYPOTHETICAL PHAGE TAIL PROTEIN"/>
    <property type="match status" value="1"/>
</dbReference>
<dbReference type="EMBL" id="VCKX01000026">
    <property type="protein sequence ID" value="TMR36248.1"/>
    <property type="molecule type" value="Genomic_DNA"/>
</dbReference>
<accession>A0A5S4GTH7</accession>
<organism evidence="1 2">
    <name type="scientific">Nonomuraea zeae</name>
    <dbReference type="NCBI Taxonomy" id="1642303"/>
    <lineage>
        <taxon>Bacteria</taxon>
        <taxon>Bacillati</taxon>
        <taxon>Actinomycetota</taxon>
        <taxon>Actinomycetes</taxon>
        <taxon>Streptosporangiales</taxon>
        <taxon>Streptosporangiaceae</taxon>
        <taxon>Nonomuraea</taxon>
    </lineage>
</organism>
<sequence>MAAPDPFHARVVQTFWFDVALYRSAGEGPAGASDRLCDGAFQECAGLELAAEIKEYAEGGRNDGVVQRVGRVKLQPIVLKRGMFTTDGDGQVQPELWQWLQGMVAGVRPVPRYNGRIEVRAGRGRPIQAVWTFERGLPLKVTGPALNAKTGDLAIEEMHIAHEGLRLVTR</sequence>
<protein>
    <submittedName>
        <fullName evidence="1">Phage tail protein</fullName>
    </submittedName>
</protein>
<dbReference type="NCBIfam" id="TIGR02241">
    <property type="entry name" value="conserved hypothetical phage tail region protein"/>
    <property type="match status" value="1"/>
</dbReference>
<dbReference type="InterPro" id="IPR011747">
    <property type="entry name" value="CHP02241"/>
</dbReference>
<dbReference type="Proteomes" id="UP000306628">
    <property type="component" value="Unassembled WGS sequence"/>
</dbReference>
<gene>
    <name evidence="1" type="ORF">ETD85_11625</name>
</gene>
<dbReference type="GO" id="GO:0005198">
    <property type="term" value="F:structural molecule activity"/>
    <property type="evidence" value="ECO:0007669"/>
    <property type="project" value="InterPro"/>
</dbReference>
<dbReference type="InterPro" id="IPR010667">
    <property type="entry name" value="Phage_T4_Gp19"/>
</dbReference>
<reference evidence="1 2" key="1">
    <citation type="submission" date="2019-05" db="EMBL/GenBank/DDBJ databases">
        <title>Draft genome sequence of Nonomuraea zeae DSM 100528.</title>
        <authorList>
            <person name="Saricaoglu S."/>
            <person name="Isik K."/>
        </authorList>
    </citation>
    <scope>NUCLEOTIDE SEQUENCE [LARGE SCALE GENOMIC DNA]</scope>
    <source>
        <strain evidence="1 2">DSM 100528</strain>
    </source>
</reference>
<dbReference type="OrthoDB" id="9799891at2"/>
<evidence type="ECO:0000313" key="2">
    <source>
        <dbReference type="Proteomes" id="UP000306628"/>
    </source>
</evidence>
<dbReference type="Pfam" id="PF06841">
    <property type="entry name" value="Phage_T4_gp19"/>
    <property type="match status" value="1"/>
</dbReference>
<proteinExistence type="predicted"/>
<dbReference type="AlphaFoldDB" id="A0A5S4GTH7"/>
<name>A0A5S4GTH7_9ACTN</name>